<evidence type="ECO:0000256" key="15">
    <source>
        <dbReference type="ARBA" id="ARBA00023136"/>
    </source>
</evidence>
<dbReference type="GO" id="GO:0005886">
    <property type="term" value="C:plasma membrane"/>
    <property type="evidence" value="ECO:0007669"/>
    <property type="project" value="UniProtKB-SubCell"/>
</dbReference>
<dbReference type="Pfam" id="PF00069">
    <property type="entry name" value="Pkinase"/>
    <property type="match status" value="1"/>
</dbReference>
<proteinExistence type="inferred from homology"/>
<keyword evidence="12" id="KW-0418">Kinase</keyword>
<dbReference type="SUPFAM" id="SSF49899">
    <property type="entry name" value="Concanavalin A-like lectins/glucanases"/>
    <property type="match status" value="1"/>
</dbReference>
<evidence type="ECO:0000256" key="1">
    <source>
        <dbReference type="ARBA" id="ARBA00004251"/>
    </source>
</evidence>
<keyword evidence="16" id="KW-0675">Receptor</keyword>
<dbReference type="PROSITE" id="PS50011">
    <property type="entry name" value="PROTEIN_KINASE_DOM"/>
    <property type="match status" value="2"/>
</dbReference>
<dbReference type="Gene3D" id="3.30.200.20">
    <property type="entry name" value="Phosphorylase Kinase, domain 1"/>
    <property type="match status" value="2"/>
</dbReference>
<dbReference type="EC" id="2.7.11.1" evidence="4"/>
<keyword evidence="10" id="KW-0430">Lectin</keyword>
<keyword evidence="8 19" id="KW-0812">Transmembrane</keyword>
<comment type="similarity">
    <text evidence="3">In the C-terminal section; belongs to the protein kinase superfamily. Ser/Thr protein kinase family.</text>
</comment>
<dbReference type="InterPro" id="IPR011009">
    <property type="entry name" value="Kinase-like_dom_sf"/>
</dbReference>
<dbReference type="Proteomes" id="UP000652761">
    <property type="component" value="Unassembled WGS sequence"/>
</dbReference>
<evidence type="ECO:0000313" key="23">
    <source>
        <dbReference type="Proteomes" id="UP000652761"/>
    </source>
</evidence>
<evidence type="ECO:0000256" key="13">
    <source>
        <dbReference type="ARBA" id="ARBA00022840"/>
    </source>
</evidence>
<evidence type="ECO:0000256" key="20">
    <source>
        <dbReference type="SAM" id="SignalP"/>
    </source>
</evidence>
<dbReference type="AlphaFoldDB" id="A0A843WZX4"/>
<dbReference type="Pfam" id="PF00139">
    <property type="entry name" value="Lectin_legB"/>
    <property type="match status" value="1"/>
</dbReference>
<accession>A0A843WZX4</accession>
<evidence type="ECO:0000256" key="8">
    <source>
        <dbReference type="ARBA" id="ARBA00022692"/>
    </source>
</evidence>
<keyword evidence="23" id="KW-1185">Reference proteome</keyword>
<feature type="region of interest" description="Disordered" evidence="18">
    <location>
        <begin position="373"/>
        <end position="392"/>
    </location>
</feature>
<feature type="domain" description="Protein kinase" evidence="21">
    <location>
        <begin position="416"/>
        <end position="695"/>
    </location>
</feature>
<keyword evidence="13" id="KW-0067">ATP-binding</keyword>
<dbReference type="FunFam" id="3.30.200.20:FF:000039">
    <property type="entry name" value="receptor-like protein kinase FERONIA"/>
    <property type="match status" value="1"/>
</dbReference>
<dbReference type="InterPro" id="IPR001220">
    <property type="entry name" value="Legume_lectin_dom"/>
</dbReference>
<evidence type="ECO:0000256" key="12">
    <source>
        <dbReference type="ARBA" id="ARBA00022777"/>
    </source>
</evidence>
<evidence type="ECO:0000256" key="18">
    <source>
        <dbReference type="SAM" id="MobiDB-lite"/>
    </source>
</evidence>
<dbReference type="InterPro" id="IPR008271">
    <property type="entry name" value="Ser/Thr_kinase_AS"/>
</dbReference>
<evidence type="ECO:0000256" key="16">
    <source>
        <dbReference type="ARBA" id="ARBA00023170"/>
    </source>
</evidence>
<dbReference type="PANTHER" id="PTHR27007">
    <property type="match status" value="1"/>
</dbReference>
<dbReference type="CDD" id="cd06899">
    <property type="entry name" value="lectin_legume_LecRK_Arcelin_ConA"/>
    <property type="match status" value="1"/>
</dbReference>
<dbReference type="Gene3D" id="2.60.120.200">
    <property type="match status" value="1"/>
</dbReference>
<reference evidence="22" key="1">
    <citation type="submission" date="2017-07" db="EMBL/GenBank/DDBJ databases">
        <title>Taro Niue Genome Assembly and Annotation.</title>
        <authorList>
            <person name="Atibalentja N."/>
            <person name="Keating K."/>
            <person name="Fields C.J."/>
        </authorList>
    </citation>
    <scope>NUCLEOTIDE SEQUENCE</scope>
    <source>
        <strain evidence="22">Niue_2</strain>
        <tissue evidence="22">Leaf</tissue>
    </source>
</reference>
<keyword evidence="5" id="KW-1003">Cell membrane</keyword>
<evidence type="ECO:0000256" key="7">
    <source>
        <dbReference type="ARBA" id="ARBA00022679"/>
    </source>
</evidence>
<protein>
    <recommendedName>
        <fullName evidence="4">non-specific serine/threonine protein kinase</fullName>
        <ecNumber evidence="4">2.7.11.1</ecNumber>
    </recommendedName>
</protein>
<comment type="caution">
    <text evidence="22">The sequence shown here is derived from an EMBL/GenBank/DDBJ whole genome shotgun (WGS) entry which is preliminary data.</text>
</comment>
<evidence type="ECO:0000256" key="19">
    <source>
        <dbReference type="SAM" id="Phobius"/>
    </source>
</evidence>
<dbReference type="EMBL" id="NMUH01005932">
    <property type="protein sequence ID" value="MQM14037.1"/>
    <property type="molecule type" value="Genomic_DNA"/>
</dbReference>
<keyword evidence="17" id="KW-0325">Glycoprotein</keyword>
<sequence>MLSIDRAHTIFSLSLLVPLVAAVSLNFSSFDRETKVTCSPHQKGICLQGDALLNQGLQLTKNHLHTSIASSVGRAVYSQPVRIWDSATGQTTDFRTQFSFIIYDVDPHNPSGDGFAFFLSSYPSVIPNNSADGFLGLFPNSSHGGGHGKMVAVEFDSYPNADLDSNPAAHIGINVNSIRSVVELTLEGGIRKRTMAEACVEYSAKTQALSVTLSYVDASMEGNSSLSHVLDLREVLPEYASIGFSAATGTLVETHTILSWSFDSTLHVKLSVSIHITVMAGAMVVGAVLAWLLMGDWRKTIASKVENFGRYVALPSRKKNEKSNHKDINIDAKHANKRGEGGITEGSGREPAASGTFWSSDMWARTRKSKAVGSDAGTLKQGRGSDVEAPRPMDLSGQWSSKEIPYHALMLATNNFSEEMMLGKGGFGPVYRGFLSDIDLDVAIKKLSEGSEQGVSEYMAEVKIMTQLRHRNLVKLIGWCQEHGELMLVYEFMPNGSLDSHLFKENRLLEWSLRYKIVLGLANALAYLHDECEPYVLHRDIKSSNILLDSKFNAKLADFGLARAFNLDMSSLRVSHPAGTRGYWAPEYALMLKASRRSDVYSFGVVVLEIACGKKAIQMTQGEDGKSTAMLLVEWVWDLYGRGTILDAKDERLSGKFDLLQMERLLVTGLWCAHPDDRQRPSIRQACNALLYPETTPLPALPDKMPPWALPLDRAQMQTAQLSPAASISSTLYTSDAPMSSPPHPQIIRYGYNRDSNTSPLPRLFRKLKRRVSAQLPRWLIKRKKATSFEVLLDSESRTDTGLKEFSYEELVLATDNFSLMLGRRASGSVYRGQLASGMDVAVKKFTDHGQSIKECMTEVMTLSDLVHKNLVKVIGWCLEHGQYLLVYEYMAQGTLDEHLFGDLADSSAIPWEVRYKVVLDLASVLCYLHNDCDQCVLHRDIKPAHLFLDGEFNMKLGGFAFARETGHGLSLPNTGIAGTFGYTAPEYCQSGKYTTASDVYSFGVVALEIACGRRSLQPGSGTHGYGFLMQWVWQCYSNVDLLRASDEKLGGKFDSREMERLLVVGIWCTHYDAARRPRMAKVLRVLQFEAEPPALVHADVFI</sequence>
<keyword evidence="9 20" id="KW-0732">Signal</keyword>
<dbReference type="InterPro" id="IPR050528">
    <property type="entry name" value="L-type_Lectin-RKs"/>
</dbReference>
<dbReference type="InterPro" id="IPR013320">
    <property type="entry name" value="ConA-like_dom_sf"/>
</dbReference>
<evidence type="ECO:0000256" key="10">
    <source>
        <dbReference type="ARBA" id="ARBA00022734"/>
    </source>
</evidence>
<feature type="transmembrane region" description="Helical" evidence="19">
    <location>
        <begin position="272"/>
        <end position="294"/>
    </location>
</feature>
<evidence type="ECO:0000256" key="2">
    <source>
        <dbReference type="ARBA" id="ARBA00008536"/>
    </source>
</evidence>
<evidence type="ECO:0000256" key="3">
    <source>
        <dbReference type="ARBA" id="ARBA00010217"/>
    </source>
</evidence>
<dbReference type="PROSITE" id="PS00108">
    <property type="entry name" value="PROTEIN_KINASE_ST"/>
    <property type="match status" value="1"/>
</dbReference>
<dbReference type="SMART" id="SM00220">
    <property type="entry name" value="S_TKc"/>
    <property type="match status" value="2"/>
</dbReference>
<evidence type="ECO:0000256" key="5">
    <source>
        <dbReference type="ARBA" id="ARBA00022475"/>
    </source>
</evidence>
<keyword evidence="11" id="KW-0547">Nucleotide-binding</keyword>
<name>A0A843WZX4_COLES</name>
<dbReference type="GO" id="GO:0004674">
    <property type="term" value="F:protein serine/threonine kinase activity"/>
    <property type="evidence" value="ECO:0007669"/>
    <property type="project" value="UniProtKB-KW"/>
</dbReference>
<comment type="subcellular location">
    <subcellularLocation>
        <location evidence="1">Cell membrane</location>
        <topology evidence="1">Single-pass type I membrane protein</topology>
    </subcellularLocation>
</comment>
<dbReference type="Pfam" id="PF07714">
    <property type="entry name" value="PK_Tyr_Ser-Thr"/>
    <property type="match status" value="1"/>
</dbReference>
<dbReference type="FunFam" id="1.10.510.10:FF:000240">
    <property type="entry name" value="Lectin-domain containing receptor kinase A4.3"/>
    <property type="match status" value="2"/>
</dbReference>
<feature type="domain" description="Protein kinase" evidence="21">
    <location>
        <begin position="816"/>
        <end position="1096"/>
    </location>
</feature>
<evidence type="ECO:0000256" key="9">
    <source>
        <dbReference type="ARBA" id="ARBA00022729"/>
    </source>
</evidence>
<keyword evidence="7" id="KW-0808">Transferase</keyword>
<dbReference type="InterPro" id="IPR000719">
    <property type="entry name" value="Prot_kinase_dom"/>
</dbReference>
<evidence type="ECO:0000313" key="22">
    <source>
        <dbReference type="EMBL" id="MQM14037.1"/>
    </source>
</evidence>
<evidence type="ECO:0000259" key="21">
    <source>
        <dbReference type="PROSITE" id="PS50011"/>
    </source>
</evidence>
<comment type="similarity">
    <text evidence="2">In the N-terminal section; belongs to the leguminous lectin family.</text>
</comment>
<dbReference type="CDD" id="cd14066">
    <property type="entry name" value="STKc_IRAK"/>
    <property type="match status" value="1"/>
</dbReference>
<dbReference type="InterPro" id="IPR019825">
    <property type="entry name" value="Lectin_legB_Mn/Ca_BS"/>
</dbReference>
<feature type="chain" id="PRO_5032270795" description="non-specific serine/threonine protein kinase" evidence="20">
    <location>
        <begin position="23"/>
        <end position="1103"/>
    </location>
</feature>
<organism evidence="22 23">
    <name type="scientific">Colocasia esculenta</name>
    <name type="common">Wild taro</name>
    <name type="synonym">Arum esculentum</name>
    <dbReference type="NCBI Taxonomy" id="4460"/>
    <lineage>
        <taxon>Eukaryota</taxon>
        <taxon>Viridiplantae</taxon>
        <taxon>Streptophyta</taxon>
        <taxon>Embryophyta</taxon>
        <taxon>Tracheophyta</taxon>
        <taxon>Spermatophyta</taxon>
        <taxon>Magnoliopsida</taxon>
        <taxon>Liliopsida</taxon>
        <taxon>Araceae</taxon>
        <taxon>Aroideae</taxon>
        <taxon>Colocasieae</taxon>
        <taxon>Colocasia</taxon>
    </lineage>
</organism>
<dbReference type="GO" id="GO:0030246">
    <property type="term" value="F:carbohydrate binding"/>
    <property type="evidence" value="ECO:0007669"/>
    <property type="project" value="UniProtKB-KW"/>
</dbReference>
<dbReference type="Gene3D" id="1.10.510.10">
    <property type="entry name" value="Transferase(Phosphotransferase) domain 1"/>
    <property type="match status" value="2"/>
</dbReference>
<evidence type="ECO:0000256" key="17">
    <source>
        <dbReference type="ARBA" id="ARBA00023180"/>
    </source>
</evidence>
<evidence type="ECO:0000256" key="11">
    <source>
        <dbReference type="ARBA" id="ARBA00022741"/>
    </source>
</evidence>
<dbReference type="InterPro" id="IPR001245">
    <property type="entry name" value="Ser-Thr/Tyr_kinase_cat_dom"/>
</dbReference>
<feature type="signal peptide" evidence="20">
    <location>
        <begin position="1"/>
        <end position="22"/>
    </location>
</feature>
<keyword evidence="6" id="KW-0723">Serine/threonine-protein kinase</keyword>
<evidence type="ECO:0000256" key="4">
    <source>
        <dbReference type="ARBA" id="ARBA00012513"/>
    </source>
</evidence>
<evidence type="ECO:0000256" key="14">
    <source>
        <dbReference type="ARBA" id="ARBA00022989"/>
    </source>
</evidence>
<keyword evidence="15 19" id="KW-0472">Membrane</keyword>
<evidence type="ECO:0000256" key="6">
    <source>
        <dbReference type="ARBA" id="ARBA00022527"/>
    </source>
</evidence>
<dbReference type="GO" id="GO:0005524">
    <property type="term" value="F:ATP binding"/>
    <property type="evidence" value="ECO:0007669"/>
    <property type="project" value="UniProtKB-KW"/>
</dbReference>
<dbReference type="SUPFAM" id="SSF56112">
    <property type="entry name" value="Protein kinase-like (PK-like)"/>
    <property type="match status" value="2"/>
</dbReference>
<dbReference type="GO" id="GO:0002229">
    <property type="term" value="P:defense response to oomycetes"/>
    <property type="evidence" value="ECO:0007669"/>
    <property type="project" value="UniProtKB-ARBA"/>
</dbReference>
<keyword evidence="14 19" id="KW-1133">Transmembrane helix</keyword>
<dbReference type="OrthoDB" id="4062651at2759"/>
<dbReference type="PROSITE" id="PS00307">
    <property type="entry name" value="LECTIN_LEGUME_BETA"/>
    <property type="match status" value="1"/>
</dbReference>
<gene>
    <name evidence="22" type="ORF">Taro_046965</name>
</gene>